<dbReference type="NCBIfam" id="NF001985">
    <property type="entry name" value="PRK00777.1"/>
    <property type="match status" value="1"/>
</dbReference>
<dbReference type="AlphaFoldDB" id="A0A8T2JW95"/>
<dbReference type="GO" id="GO:0015937">
    <property type="term" value="P:coenzyme A biosynthetic process"/>
    <property type="evidence" value="ECO:0007669"/>
    <property type="project" value="InterPro"/>
</dbReference>
<keyword evidence="2" id="KW-0067">ATP-binding</keyword>
<dbReference type="Pfam" id="PF01121">
    <property type="entry name" value="CoaE"/>
    <property type="match status" value="1"/>
</dbReference>
<evidence type="ECO:0000256" key="1">
    <source>
        <dbReference type="ARBA" id="ARBA00022741"/>
    </source>
</evidence>
<dbReference type="Gene3D" id="3.40.50.620">
    <property type="entry name" value="HUPs"/>
    <property type="match status" value="1"/>
</dbReference>
<accession>A0A8T2JW95</accession>
<protein>
    <recommendedName>
        <fullName evidence="4">Cytidyltransferase-like domain-containing protein</fullName>
    </recommendedName>
</protein>
<keyword evidence="3" id="KW-0732">Signal</keyword>
<dbReference type="PANTHER" id="PTHR10695">
    <property type="entry name" value="DEPHOSPHO-COA KINASE-RELATED"/>
    <property type="match status" value="1"/>
</dbReference>
<evidence type="ECO:0000259" key="4">
    <source>
        <dbReference type="Pfam" id="PF01467"/>
    </source>
</evidence>
<dbReference type="InterPro" id="IPR004821">
    <property type="entry name" value="Cyt_trans-like"/>
</dbReference>
<dbReference type="Pfam" id="PF01467">
    <property type="entry name" value="CTP_transf_like"/>
    <property type="match status" value="1"/>
</dbReference>
<dbReference type="PANTHER" id="PTHR10695:SF46">
    <property type="entry name" value="BIFUNCTIONAL COENZYME A SYNTHASE-RELATED"/>
    <property type="match status" value="1"/>
</dbReference>
<dbReference type="Proteomes" id="UP000812440">
    <property type="component" value="Chromosome 8_10"/>
</dbReference>
<dbReference type="PROSITE" id="PS51219">
    <property type="entry name" value="DPCK"/>
    <property type="match status" value="1"/>
</dbReference>
<keyword evidence="6" id="KW-1185">Reference proteome</keyword>
<feature type="domain" description="Cytidyltransferase-like" evidence="4">
    <location>
        <begin position="182"/>
        <end position="326"/>
    </location>
</feature>
<comment type="caution">
    <text evidence="5">The sequence shown here is derived from an EMBL/GenBank/DDBJ whole genome shotgun (WGS) entry which is preliminary data.</text>
</comment>
<dbReference type="GO" id="GO:0004140">
    <property type="term" value="F:dephospho-CoA kinase activity"/>
    <property type="evidence" value="ECO:0007669"/>
    <property type="project" value="InterPro"/>
</dbReference>
<evidence type="ECO:0000256" key="2">
    <source>
        <dbReference type="ARBA" id="ARBA00022840"/>
    </source>
</evidence>
<dbReference type="InterPro" id="IPR014729">
    <property type="entry name" value="Rossmann-like_a/b/a_fold"/>
</dbReference>
<evidence type="ECO:0000313" key="5">
    <source>
        <dbReference type="EMBL" id="KAG8446626.1"/>
    </source>
</evidence>
<dbReference type="FunFam" id="3.40.50.620:FF:000089">
    <property type="entry name" value="Bifunctional coenzyme A synthase"/>
    <property type="match status" value="1"/>
</dbReference>
<proteinExistence type="predicted"/>
<dbReference type="SUPFAM" id="SSF52540">
    <property type="entry name" value="P-loop containing nucleoside triphosphate hydrolases"/>
    <property type="match status" value="1"/>
</dbReference>
<gene>
    <name evidence="5" type="ORF">GDO86_014180</name>
</gene>
<evidence type="ECO:0000256" key="3">
    <source>
        <dbReference type="SAM" id="SignalP"/>
    </source>
</evidence>
<dbReference type="EMBL" id="JAACNH010000003">
    <property type="protein sequence ID" value="KAG8446626.1"/>
    <property type="molecule type" value="Genomic_DNA"/>
</dbReference>
<feature type="signal peptide" evidence="3">
    <location>
        <begin position="1"/>
        <end position="19"/>
    </location>
</feature>
<dbReference type="CDD" id="cd02022">
    <property type="entry name" value="DPCK"/>
    <property type="match status" value="1"/>
</dbReference>
<organism evidence="5 6">
    <name type="scientific">Hymenochirus boettgeri</name>
    <name type="common">Congo dwarf clawed frog</name>
    <dbReference type="NCBI Taxonomy" id="247094"/>
    <lineage>
        <taxon>Eukaryota</taxon>
        <taxon>Metazoa</taxon>
        <taxon>Chordata</taxon>
        <taxon>Craniata</taxon>
        <taxon>Vertebrata</taxon>
        <taxon>Euteleostomi</taxon>
        <taxon>Amphibia</taxon>
        <taxon>Batrachia</taxon>
        <taxon>Anura</taxon>
        <taxon>Pipoidea</taxon>
        <taxon>Pipidae</taxon>
        <taxon>Pipinae</taxon>
        <taxon>Hymenochirus</taxon>
    </lineage>
</organism>
<name>A0A8T2JW95_9PIPI</name>
<dbReference type="GO" id="GO:0005524">
    <property type="term" value="F:ATP binding"/>
    <property type="evidence" value="ECO:0007669"/>
    <property type="project" value="UniProtKB-KW"/>
</dbReference>
<sequence>MSVFRSGILVLTSPLSALSLKLAPILACASKIVQDTLYVHLQPGLLLTGASQPSSTNIPATSEVCNLISKLYSNADIHSHLDVRVLLTNIKSQTTNQLALSSVQNLSHPPEVVLTDFQTSDGGQYNPAKQQLERYATNCYSCNPNLVSVLLYPEYGLPEEEEMIYDTETDLVTTLDSYSDVVVGGTFDRLHNAHKILLSVCCLLAETRLLIGVADKELLDNKILKELIEPYDRRVEKMSQFLVDVKPSLQFDTVPITDPYGPSISDPDLKCIVVSEETHKGGLAVNRKRQENELCELVIHEIQLVKDALHAENEEEKISSSSLRTRLMGTLLRPPAINPSIPAKPYVIGLTGGSGSGKTSIAKRLGDLGAAVIDCDKLGHESYKPGGPAYQQVIQVFGSDILNADGTIDRKAVGSKVFADKDQLKRLTDIVWPAIEILAKEAMAEAAAQGVSVCVLDAAVLLEAGWIRWSMRCGQ</sequence>
<dbReference type="OrthoDB" id="330671at2759"/>
<reference evidence="5" key="1">
    <citation type="thesis" date="2020" institute="ProQuest LLC" country="789 East Eisenhower Parkway, Ann Arbor, MI, USA">
        <title>Comparative Genomics and Chromosome Evolution.</title>
        <authorList>
            <person name="Mudd A.B."/>
        </authorList>
    </citation>
    <scope>NUCLEOTIDE SEQUENCE</scope>
    <source>
        <strain evidence="5">Female2</strain>
        <tissue evidence="5">Blood</tissue>
    </source>
</reference>
<dbReference type="InterPro" id="IPR027417">
    <property type="entry name" value="P-loop_NTPase"/>
</dbReference>
<dbReference type="CDD" id="cd02164">
    <property type="entry name" value="PPAT_CoAS"/>
    <property type="match status" value="1"/>
</dbReference>
<evidence type="ECO:0000313" key="6">
    <source>
        <dbReference type="Proteomes" id="UP000812440"/>
    </source>
</evidence>
<dbReference type="InterPro" id="IPR001977">
    <property type="entry name" value="Depp_CoAkinase"/>
</dbReference>
<dbReference type="SUPFAM" id="SSF52374">
    <property type="entry name" value="Nucleotidylyl transferase"/>
    <property type="match status" value="1"/>
</dbReference>
<dbReference type="Gene3D" id="3.40.50.300">
    <property type="entry name" value="P-loop containing nucleotide triphosphate hydrolases"/>
    <property type="match status" value="1"/>
</dbReference>
<keyword evidence="1" id="KW-0547">Nucleotide-binding</keyword>
<dbReference type="NCBIfam" id="TIGR00152">
    <property type="entry name" value="dephospho-CoA kinase"/>
    <property type="match status" value="1"/>
</dbReference>
<feature type="chain" id="PRO_5035921072" description="Cytidyltransferase-like domain-containing protein" evidence="3">
    <location>
        <begin position="20"/>
        <end position="475"/>
    </location>
</feature>